<evidence type="ECO:0000313" key="1">
    <source>
        <dbReference type="EMBL" id="MCC9071422.1"/>
    </source>
</evidence>
<dbReference type="RefSeq" id="WP_229988040.1">
    <property type="nucleotide sequence ID" value="NZ_JAJJMO010000001.1"/>
</dbReference>
<proteinExistence type="predicted"/>
<gene>
    <name evidence="1" type="ORF">LNQ49_07430</name>
</gene>
<name>A0ABS8MRN6_9FLAO</name>
<dbReference type="Proteomes" id="UP001430919">
    <property type="component" value="Unassembled WGS sequence"/>
</dbReference>
<reference evidence="1" key="1">
    <citation type="submission" date="2021-11" db="EMBL/GenBank/DDBJ databases">
        <title>Description of novel Flavobacterium species.</title>
        <authorList>
            <person name="Saticioglu I.B."/>
            <person name="Ay H."/>
            <person name="Altun S."/>
            <person name="Duman M."/>
        </authorList>
    </citation>
    <scope>NUCLEOTIDE SEQUENCE</scope>
    <source>
        <strain evidence="1">F-65</strain>
    </source>
</reference>
<dbReference type="EMBL" id="JAJJMO010000001">
    <property type="protein sequence ID" value="MCC9071422.1"/>
    <property type="molecule type" value="Genomic_DNA"/>
</dbReference>
<organism evidence="1 2">
    <name type="scientific">Flavobacterium pisciphilum</name>
    <dbReference type="NCBI Taxonomy" id="2893755"/>
    <lineage>
        <taxon>Bacteria</taxon>
        <taxon>Pseudomonadati</taxon>
        <taxon>Bacteroidota</taxon>
        <taxon>Flavobacteriia</taxon>
        <taxon>Flavobacteriales</taxon>
        <taxon>Flavobacteriaceae</taxon>
        <taxon>Flavobacterium</taxon>
    </lineage>
</organism>
<accession>A0ABS8MRN6</accession>
<evidence type="ECO:0000313" key="2">
    <source>
        <dbReference type="Proteomes" id="UP001430919"/>
    </source>
</evidence>
<evidence type="ECO:0008006" key="3">
    <source>
        <dbReference type="Google" id="ProtNLM"/>
    </source>
</evidence>
<comment type="caution">
    <text evidence="1">The sequence shown here is derived from an EMBL/GenBank/DDBJ whole genome shotgun (WGS) entry which is preliminary data.</text>
</comment>
<protein>
    <recommendedName>
        <fullName evidence="3">DUF1642 domain-containing protein</fullName>
    </recommendedName>
</protein>
<sequence>MELRKEIEAQFDIAEKRYPEILKSIIDYAEFCDENGDEGNIEYEKLENRLHKLTRKDISKFNLWEWWEEEGAEVLAFRIALPNPIRVDNVTKEELSEIVRNRIECNKECKLKNDIEGQSFNEQFRFYMDQYYHEFLKINFKTYDYKRIFGQQKDKNKKVFWFTNAEKIDKLWNEGKR</sequence>
<keyword evidence="2" id="KW-1185">Reference proteome</keyword>